<reference evidence="2 3" key="1">
    <citation type="submission" date="2019-08" db="EMBL/GenBank/DDBJ databases">
        <title>Complete genome sequence of Rhodanobacter glycinis strain T01E-68 isolated from tomato root.</title>
        <authorList>
            <person name="Weon H.-Y."/>
            <person name="Lee S.A."/>
        </authorList>
    </citation>
    <scope>NUCLEOTIDE SEQUENCE [LARGE SCALE GENOMIC DNA]</scope>
    <source>
        <strain evidence="2 3">T01E-68</strain>
    </source>
</reference>
<dbReference type="InterPro" id="IPR011335">
    <property type="entry name" value="Restrct_endonuc-II-like"/>
</dbReference>
<evidence type="ECO:0000313" key="2">
    <source>
        <dbReference type="EMBL" id="QEE23836.1"/>
    </source>
</evidence>
<sequence>MQRKWTFARKLRNEATDAEQHLWRYLRREQLAGFKFRRQYPIAGYIVDFVCLPARLVLELDGGQHLDALSYDIKRTQALESEGYRVLRFWNDDVLLRREAVLEEVLRHLPRGDEGG</sequence>
<keyword evidence="2" id="KW-0378">Hydrolase</keyword>
<dbReference type="CDD" id="cd01038">
    <property type="entry name" value="Endonuclease_DUF559"/>
    <property type="match status" value="1"/>
</dbReference>
<keyword evidence="2" id="KW-0540">Nuclease</keyword>
<dbReference type="Proteomes" id="UP000321807">
    <property type="component" value="Chromosome"/>
</dbReference>
<proteinExistence type="predicted"/>
<dbReference type="GO" id="GO:0004519">
    <property type="term" value="F:endonuclease activity"/>
    <property type="evidence" value="ECO:0007669"/>
    <property type="project" value="UniProtKB-KW"/>
</dbReference>
<accession>A0A5B9E0P3</accession>
<gene>
    <name evidence="2" type="ORF">CS053_04385</name>
</gene>
<dbReference type="Pfam" id="PF04480">
    <property type="entry name" value="DUF559"/>
    <property type="match status" value="1"/>
</dbReference>
<dbReference type="EMBL" id="CP042807">
    <property type="protein sequence ID" value="QEE23836.1"/>
    <property type="molecule type" value="Genomic_DNA"/>
</dbReference>
<protein>
    <submittedName>
        <fullName evidence="2">Endonuclease domain-containing protein</fullName>
    </submittedName>
</protein>
<feature type="domain" description="DUF559" evidence="1">
    <location>
        <begin position="5"/>
        <end position="109"/>
    </location>
</feature>
<dbReference type="Gene3D" id="3.40.960.10">
    <property type="entry name" value="VSR Endonuclease"/>
    <property type="match status" value="1"/>
</dbReference>
<organism evidence="2 3">
    <name type="scientific">Rhodanobacter glycinis</name>
    <dbReference type="NCBI Taxonomy" id="582702"/>
    <lineage>
        <taxon>Bacteria</taxon>
        <taxon>Pseudomonadati</taxon>
        <taxon>Pseudomonadota</taxon>
        <taxon>Gammaproteobacteria</taxon>
        <taxon>Lysobacterales</taxon>
        <taxon>Rhodanobacteraceae</taxon>
        <taxon>Rhodanobacter</taxon>
    </lineage>
</organism>
<keyword evidence="2" id="KW-0255">Endonuclease</keyword>
<dbReference type="PANTHER" id="PTHR38590:SF1">
    <property type="entry name" value="BLL0828 PROTEIN"/>
    <property type="match status" value="1"/>
</dbReference>
<dbReference type="KEGG" id="rgl:CS053_04385"/>
<dbReference type="InterPro" id="IPR007569">
    <property type="entry name" value="DUF559"/>
</dbReference>
<name>A0A5B9E0P3_9GAMM</name>
<dbReference type="PANTHER" id="PTHR38590">
    <property type="entry name" value="BLL0828 PROTEIN"/>
    <property type="match status" value="1"/>
</dbReference>
<evidence type="ECO:0000259" key="1">
    <source>
        <dbReference type="Pfam" id="PF04480"/>
    </source>
</evidence>
<dbReference type="RefSeq" id="WP_147626512.1">
    <property type="nucleotide sequence ID" value="NZ_CP042807.1"/>
</dbReference>
<dbReference type="InterPro" id="IPR047216">
    <property type="entry name" value="Endonuclease_DUF559_bact"/>
</dbReference>
<dbReference type="AlphaFoldDB" id="A0A5B9E0P3"/>
<evidence type="ECO:0000313" key="3">
    <source>
        <dbReference type="Proteomes" id="UP000321807"/>
    </source>
</evidence>
<dbReference type="SUPFAM" id="SSF52980">
    <property type="entry name" value="Restriction endonuclease-like"/>
    <property type="match status" value="1"/>
</dbReference>